<sequence length="326" mass="34237">MTFGAAGIRRLAVTAQAAAALGIGAALVRLAGWPWPGALAAGVAMILGGFAAGIAFAFAFTGRGLWVASGHRPPAPPQELAATRRPLRLPEALRCYLNEIRSVLRMFDWLQPFRARAPFAPPADALPGRDAPPVLLVHGYACGQAIWLDMQPALAAAGYRCEGIDLLPVFGDIDDYAHALLGAMRRVTADYGRAPLLVCHSMGGLVARAALRLAGDEDLCAGIVTLGTPHHGSALARFGGGHNARQMRCGSLWLSALASAESPRLRARMVSVFSWHDSIAGPPCTGWLEGAGHIALSGIGHVSLLRHPAAIRAVLDALRELSARGR</sequence>
<gene>
    <name evidence="3" type="ORF">E0W60_15370</name>
</gene>
<organism evidence="3 4">
    <name type="scientific">Cupriavidus oxalaticus</name>
    <dbReference type="NCBI Taxonomy" id="96344"/>
    <lineage>
        <taxon>Bacteria</taxon>
        <taxon>Pseudomonadati</taxon>
        <taxon>Pseudomonadota</taxon>
        <taxon>Betaproteobacteria</taxon>
        <taxon>Burkholderiales</taxon>
        <taxon>Burkholderiaceae</taxon>
        <taxon>Cupriavidus</taxon>
    </lineage>
</organism>
<dbReference type="Proteomes" id="UP000295294">
    <property type="component" value="Chromosome 2"/>
</dbReference>
<protein>
    <submittedName>
        <fullName evidence="3">Alpha/beta fold hydrolase</fullName>
    </submittedName>
</protein>
<feature type="domain" description="GPI inositol-deacylase PGAP1-like alpha/beta" evidence="2">
    <location>
        <begin position="196"/>
        <end position="277"/>
    </location>
</feature>
<dbReference type="OrthoDB" id="275181at2"/>
<keyword evidence="1" id="KW-1133">Transmembrane helix</keyword>
<accession>A0A4P7L9P0</accession>
<keyword evidence="3" id="KW-0378">Hydrolase</keyword>
<dbReference type="Pfam" id="PF07819">
    <property type="entry name" value="PGAP1"/>
    <property type="match status" value="1"/>
</dbReference>
<dbReference type="GO" id="GO:0016788">
    <property type="term" value="F:hydrolase activity, acting on ester bonds"/>
    <property type="evidence" value="ECO:0007669"/>
    <property type="project" value="InterPro"/>
</dbReference>
<dbReference type="PANTHER" id="PTHR37946:SF1">
    <property type="entry name" value="SLL1969 PROTEIN"/>
    <property type="match status" value="1"/>
</dbReference>
<proteinExistence type="predicted"/>
<evidence type="ECO:0000313" key="4">
    <source>
        <dbReference type="Proteomes" id="UP000295294"/>
    </source>
</evidence>
<dbReference type="SUPFAM" id="SSF53474">
    <property type="entry name" value="alpha/beta-Hydrolases"/>
    <property type="match status" value="1"/>
</dbReference>
<name>A0A4P7L9P0_9BURK</name>
<feature type="transmembrane region" description="Helical" evidence="1">
    <location>
        <begin position="12"/>
        <end position="32"/>
    </location>
</feature>
<dbReference type="InterPro" id="IPR012908">
    <property type="entry name" value="PGAP1-ab_dom-like"/>
</dbReference>
<evidence type="ECO:0000259" key="2">
    <source>
        <dbReference type="Pfam" id="PF07819"/>
    </source>
</evidence>
<dbReference type="EMBL" id="CP038635">
    <property type="protein sequence ID" value="QBY52566.1"/>
    <property type="molecule type" value="Genomic_DNA"/>
</dbReference>
<keyword evidence="1" id="KW-0472">Membrane</keyword>
<dbReference type="InterPro" id="IPR029058">
    <property type="entry name" value="AB_hydrolase_fold"/>
</dbReference>
<dbReference type="Gene3D" id="3.40.50.1820">
    <property type="entry name" value="alpha/beta hydrolase"/>
    <property type="match status" value="1"/>
</dbReference>
<dbReference type="AlphaFoldDB" id="A0A4P7L9P0"/>
<dbReference type="KEGG" id="cox:E0W60_15370"/>
<dbReference type="RefSeq" id="WP_135704875.1">
    <property type="nucleotide sequence ID" value="NZ_CP038635.1"/>
</dbReference>
<dbReference type="PANTHER" id="PTHR37946">
    <property type="entry name" value="SLL1969 PROTEIN"/>
    <property type="match status" value="1"/>
</dbReference>
<evidence type="ECO:0000256" key="1">
    <source>
        <dbReference type="SAM" id="Phobius"/>
    </source>
</evidence>
<reference evidence="3 4" key="1">
    <citation type="submission" date="2019-03" db="EMBL/GenBank/DDBJ databases">
        <title>Efficiently degradation of phenoxyalkanoic acid herbicides by Cupriavidus oxalaticus strain X32.</title>
        <authorList>
            <person name="Sheng X."/>
        </authorList>
    </citation>
    <scope>NUCLEOTIDE SEQUENCE [LARGE SCALE GENOMIC DNA]</scope>
    <source>
        <strain evidence="3 4">X32</strain>
    </source>
</reference>
<evidence type="ECO:0000313" key="3">
    <source>
        <dbReference type="EMBL" id="QBY52566.1"/>
    </source>
</evidence>
<feature type="transmembrane region" description="Helical" evidence="1">
    <location>
        <begin position="38"/>
        <end position="60"/>
    </location>
</feature>
<keyword evidence="1" id="KW-0812">Transmembrane</keyword>
<dbReference type="STRING" id="1349762.GCA_001592245_05224"/>